<protein>
    <submittedName>
        <fullName evidence="6">LysR family transcriptional regulator</fullName>
    </submittedName>
</protein>
<reference evidence="6 7" key="1">
    <citation type="submission" date="2018-03" db="EMBL/GenBank/DDBJ databases">
        <title>Genomic Encyclopedia of Archaeal and Bacterial Type Strains, Phase II (KMG-II): from individual species to whole genera.</title>
        <authorList>
            <person name="Goeker M."/>
        </authorList>
    </citation>
    <scope>NUCLEOTIDE SEQUENCE [LARGE SCALE GENOMIC DNA]</scope>
    <source>
        <strain evidence="6 7">DSM 44720</strain>
    </source>
</reference>
<dbReference type="InterPro" id="IPR050389">
    <property type="entry name" value="LysR-type_TF"/>
</dbReference>
<comment type="similarity">
    <text evidence="1">Belongs to the LysR transcriptional regulatory family.</text>
</comment>
<dbReference type="Proteomes" id="UP000239494">
    <property type="component" value="Unassembled WGS sequence"/>
</dbReference>
<dbReference type="OrthoDB" id="8717159at2"/>
<dbReference type="SUPFAM" id="SSF53850">
    <property type="entry name" value="Periplasmic binding protein-like II"/>
    <property type="match status" value="1"/>
</dbReference>
<evidence type="ECO:0000256" key="4">
    <source>
        <dbReference type="ARBA" id="ARBA00023163"/>
    </source>
</evidence>
<dbReference type="InterPro" id="IPR005119">
    <property type="entry name" value="LysR_subst-bd"/>
</dbReference>
<keyword evidence="7" id="KW-1185">Reference proteome</keyword>
<evidence type="ECO:0000259" key="5">
    <source>
        <dbReference type="PROSITE" id="PS50931"/>
    </source>
</evidence>
<feature type="domain" description="HTH lysR-type" evidence="5">
    <location>
        <begin position="1"/>
        <end position="56"/>
    </location>
</feature>
<dbReference type="AlphaFoldDB" id="A0A2T0T182"/>
<keyword evidence="3" id="KW-0238">DNA-binding</keyword>
<dbReference type="InterPro" id="IPR000847">
    <property type="entry name" value="LysR_HTH_N"/>
</dbReference>
<keyword evidence="2" id="KW-0805">Transcription regulation</keyword>
<dbReference type="Pfam" id="PF03466">
    <property type="entry name" value="LysR_substrate"/>
    <property type="match status" value="1"/>
</dbReference>
<dbReference type="PANTHER" id="PTHR30118:SF15">
    <property type="entry name" value="TRANSCRIPTIONAL REGULATORY PROTEIN"/>
    <property type="match status" value="1"/>
</dbReference>
<dbReference type="GO" id="GO:0003700">
    <property type="term" value="F:DNA-binding transcription factor activity"/>
    <property type="evidence" value="ECO:0007669"/>
    <property type="project" value="InterPro"/>
</dbReference>
<name>A0A2T0T182_9PSEU</name>
<evidence type="ECO:0000313" key="7">
    <source>
        <dbReference type="Proteomes" id="UP000239494"/>
    </source>
</evidence>
<dbReference type="PROSITE" id="PS50931">
    <property type="entry name" value="HTH_LYSR"/>
    <property type="match status" value="1"/>
</dbReference>
<comment type="caution">
    <text evidence="6">The sequence shown here is derived from an EMBL/GenBank/DDBJ whole genome shotgun (WGS) entry which is preliminary data.</text>
</comment>
<dbReference type="Pfam" id="PF00126">
    <property type="entry name" value="HTH_1"/>
    <property type="match status" value="1"/>
</dbReference>
<dbReference type="InterPro" id="IPR036388">
    <property type="entry name" value="WH-like_DNA-bd_sf"/>
</dbReference>
<dbReference type="SUPFAM" id="SSF46785">
    <property type="entry name" value="Winged helix' DNA-binding domain"/>
    <property type="match status" value="1"/>
</dbReference>
<dbReference type="Gene3D" id="1.10.10.10">
    <property type="entry name" value="Winged helix-like DNA-binding domain superfamily/Winged helix DNA-binding domain"/>
    <property type="match status" value="1"/>
</dbReference>
<organism evidence="6 7">
    <name type="scientific">Umezawaea tangerina</name>
    <dbReference type="NCBI Taxonomy" id="84725"/>
    <lineage>
        <taxon>Bacteria</taxon>
        <taxon>Bacillati</taxon>
        <taxon>Actinomycetota</taxon>
        <taxon>Actinomycetes</taxon>
        <taxon>Pseudonocardiales</taxon>
        <taxon>Pseudonocardiaceae</taxon>
        <taxon>Umezawaea</taxon>
    </lineage>
</organism>
<evidence type="ECO:0000256" key="2">
    <source>
        <dbReference type="ARBA" id="ARBA00023015"/>
    </source>
</evidence>
<dbReference type="EMBL" id="PVTF01000007">
    <property type="protein sequence ID" value="PRY39422.1"/>
    <property type="molecule type" value="Genomic_DNA"/>
</dbReference>
<dbReference type="InterPro" id="IPR036390">
    <property type="entry name" value="WH_DNA-bd_sf"/>
</dbReference>
<dbReference type="Gene3D" id="3.40.190.10">
    <property type="entry name" value="Periplasmic binding protein-like II"/>
    <property type="match status" value="2"/>
</dbReference>
<evidence type="ECO:0000313" key="6">
    <source>
        <dbReference type="EMBL" id="PRY39422.1"/>
    </source>
</evidence>
<keyword evidence="4" id="KW-0804">Transcription</keyword>
<proteinExistence type="inferred from homology"/>
<dbReference type="CDD" id="cd08460">
    <property type="entry name" value="PBP2_DntR_like_1"/>
    <property type="match status" value="1"/>
</dbReference>
<evidence type="ECO:0000256" key="3">
    <source>
        <dbReference type="ARBA" id="ARBA00023125"/>
    </source>
</evidence>
<gene>
    <name evidence="6" type="ORF">CLV43_1075</name>
</gene>
<sequence>MNLLLALDALLTDNSVTAAAARTHTSAPAMSRSLARLRRVFDDPLLVRAGRDLVPTPRALELRGEVRAVVARATALFGPAPDADVATTVRTFDLQVTDLYSTTVIPRLIGDVRGQAPGVTLRFRPEGVEGGPALREGVVDLEIGVIGATDPEIRTEVLATEHLVGFVRRSHPLAAVRRVTPRRFAAADHVALSRRGRARGPVDERLDELGLSRRVVAVVPTYAASLFLAGETDVVCLAPAVTGRATLERLGLHAFELPFDLPPVPLGMAWHPRNDADHTHRWLRDRVRDVVTGSPG</sequence>
<dbReference type="GO" id="GO:0003677">
    <property type="term" value="F:DNA binding"/>
    <property type="evidence" value="ECO:0007669"/>
    <property type="project" value="UniProtKB-KW"/>
</dbReference>
<dbReference type="PANTHER" id="PTHR30118">
    <property type="entry name" value="HTH-TYPE TRANSCRIPTIONAL REGULATOR LEUO-RELATED"/>
    <property type="match status" value="1"/>
</dbReference>
<evidence type="ECO:0000256" key="1">
    <source>
        <dbReference type="ARBA" id="ARBA00009437"/>
    </source>
</evidence>
<accession>A0A2T0T182</accession>